<accession>A0AAV1JGU8</accession>
<organism evidence="2 3">
    <name type="scientific">Leptosia nina</name>
    <dbReference type="NCBI Taxonomy" id="320188"/>
    <lineage>
        <taxon>Eukaryota</taxon>
        <taxon>Metazoa</taxon>
        <taxon>Ecdysozoa</taxon>
        <taxon>Arthropoda</taxon>
        <taxon>Hexapoda</taxon>
        <taxon>Insecta</taxon>
        <taxon>Pterygota</taxon>
        <taxon>Neoptera</taxon>
        <taxon>Endopterygota</taxon>
        <taxon>Lepidoptera</taxon>
        <taxon>Glossata</taxon>
        <taxon>Ditrysia</taxon>
        <taxon>Papilionoidea</taxon>
        <taxon>Pieridae</taxon>
        <taxon>Pierinae</taxon>
        <taxon>Leptosia</taxon>
    </lineage>
</organism>
<dbReference type="Pfam" id="PF10419">
    <property type="entry name" value="TFIIIC_sub6"/>
    <property type="match status" value="1"/>
</dbReference>
<feature type="domain" description="Transcription factor TFIIIC triple barrel" evidence="1">
    <location>
        <begin position="9"/>
        <end position="102"/>
    </location>
</feature>
<dbReference type="Proteomes" id="UP001497472">
    <property type="component" value="Unassembled WGS sequence"/>
</dbReference>
<protein>
    <recommendedName>
        <fullName evidence="1">Transcription factor TFIIIC triple barrel domain-containing protein</fullName>
    </recommendedName>
</protein>
<dbReference type="AlphaFoldDB" id="A0AAV1JGU8"/>
<evidence type="ECO:0000259" key="1">
    <source>
        <dbReference type="Pfam" id="PF10419"/>
    </source>
</evidence>
<dbReference type="GO" id="GO:0000127">
    <property type="term" value="C:transcription factor TFIIIC complex"/>
    <property type="evidence" value="ECO:0007669"/>
    <property type="project" value="TreeGrafter"/>
</dbReference>
<proteinExistence type="predicted"/>
<comment type="caution">
    <text evidence="2">The sequence shown here is derived from an EMBL/GenBank/DDBJ whole genome shotgun (WGS) entry which is preliminary data.</text>
</comment>
<gene>
    <name evidence="2" type="ORF">LNINA_LOCUS7772</name>
</gene>
<dbReference type="PANTHER" id="PTHR21860">
    <property type="entry name" value="TRANSCRIPTION INITIATION FACTOR IIIC TFIIIC , POLYPEPTIDE 6-RELATED"/>
    <property type="match status" value="1"/>
</dbReference>
<dbReference type="InterPro" id="IPR042771">
    <property type="entry name" value="GTF3C6-like"/>
</dbReference>
<dbReference type="Gene3D" id="2.60.40.4370">
    <property type="match status" value="1"/>
</dbReference>
<evidence type="ECO:0000313" key="2">
    <source>
        <dbReference type="EMBL" id="CAK1548371.1"/>
    </source>
</evidence>
<dbReference type="InterPro" id="IPR019481">
    <property type="entry name" value="TFIIIC_triple_barrel"/>
</dbReference>
<sequence>MSSQDADETEEDMYVFVEFDDSVNIDKYRNVHVLGIDSENPIVQLDDTFFLGTYESPLGTHMFFEDDPFAQTNDPLFDKLPEKNLKYINKSRKTIKAEHVYVKAKEENEQEQQQPVDKQNDIKPVTFSSIAEAVEKFKKDWKRSYPDIFNDNKE</sequence>
<name>A0AAV1JGU8_9NEOP</name>
<reference evidence="2 3" key="1">
    <citation type="submission" date="2023-11" db="EMBL/GenBank/DDBJ databases">
        <authorList>
            <person name="Okamura Y."/>
        </authorList>
    </citation>
    <scope>NUCLEOTIDE SEQUENCE [LARGE SCALE GENOMIC DNA]</scope>
</reference>
<dbReference type="GO" id="GO:0006383">
    <property type="term" value="P:transcription by RNA polymerase III"/>
    <property type="evidence" value="ECO:0007669"/>
    <property type="project" value="InterPro"/>
</dbReference>
<keyword evidence="3" id="KW-1185">Reference proteome</keyword>
<evidence type="ECO:0000313" key="3">
    <source>
        <dbReference type="Proteomes" id="UP001497472"/>
    </source>
</evidence>
<dbReference type="PANTHER" id="PTHR21860:SF2">
    <property type="entry name" value="GENERAL TRANSCRIPTION FACTOR 3C POLYPEPTIDE 6"/>
    <property type="match status" value="1"/>
</dbReference>
<dbReference type="EMBL" id="CAVLEF010000010">
    <property type="protein sequence ID" value="CAK1548371.1"/>
    <property type="molecule type" value="Genomic_DNA"/>
</dbReference>